<feature type="compositionally biased region" description="Basic and acidic residues" evidence="1">
    <location>
        <begin position="144"/>
        <end position="153"/>
    </location>
</feature>
<evidence type="ECO:0000313" key="4">
    <source>
        <dbReference type="Proteomes" id="UP000236047"/>
    </source>
</evidence>
<evidence type="ECO:0000259" key="2">
    <source>
        <dbReference type="Pfam" id="PF13518"/>
    </source>
</evidence>
<sequence length="168" mass="18162">MVVTASDPKVAALEASRALNPHPEKVTDEVFLASPFCDPRDVVQVKYEMVRRVRVDKVPVARAARAFGYCRQAFYEIAAALDAGGPGALVPGKPGPKGPVKLTAPVMDRIDAWLAADEALTSKDIAGKVAEEFGFTVHPRSIERALARRREPDSAGEDAPISRRRSGR</sequence>
<dbReference type="InterPro" id="IPR009057">
    <property type="entry name" value="Homeodomain-like_sf"/>
</dbReference>
<organism evidence="3 4">
    <name type="scientific">Streptomyces noursei</name>
    <name type="common">Streptomyces albulus</name>
    <dbReference type="NCBI Taxonomy" id="1971"/>
    <lineage>
        <taxon>Bacteria</taxon>
        <taxon>Bacillati</taxon>
        <taxon>Actinomycetota</taxon>
        <taxon>Actinomycetes</taxon>
        <taxon>Kitasatosporales</taxon>
        <taxon>Streptomycetaceae</taxon>
        <taxon>Streptomyces</taxon>
    </lineage>
</organism>
<evidence type="ECO:0000256" key="1">
    <source>
        <dbReference type="SAM" id="MobiDB-lite"/>
    </source>
</evidence>
<proteinExistence type="predicted"/>
<feature type="domain" description="Insertion element IS150 protein InsJ-like helix-turn-helix" evidence="2">
    <location>
        <begin position="46"/>
        <end position="97"/>
    </location>
</feature>
<dbReference type="Proteomes" id="UP000236047">
    <property type="component" value="Unassembled WGS sequence"/>
</dbReference>
<dbReference type="SUPFAM" id="SSF46689">
    <property type="entry name" value="Homeodomain-like"/>
    <property type="match status" value="1"/>
</dbReference>
<comment type="caution">
    <text evidence="3">The sequence shown here is derived from an EMBL/GenBank/DDBJ whole genome shotgun (WGS) entry which is preliminary data.</text>
</comment>
<dbReference type="InterPro" id="IPR055247">
    <property type="entry name" value="InsJ-like_HTH"/>
</dbReference>
<accession>A0A2N8PRA7</accession>
<name>A0A2N8PRA7_STRNR</name>
<feature type="region of interest" description="Disordered" evidence="1">
    <location>
        <begin position="144"/>
        <end position="168"/>
    </location>
</feature>
<keyword evidence="4" id="KW-1185">Reference proteome</keyword>
<gene>
    <name evidence="3" type="ORF">AOB60_01110</name>
</gene>
<dbReference type="AlphaFoldDB" id="A0A2N8PRA7"/>
<evidence type="ECO:0000313" key="3">
    <source>
        <dbReference type="EMBL" id="PNE43527.1"/>
    </source>
</evidence>
<dbReference type="EMBL" id="LJSN01000001">
    <property type="protein sequence ID" value="PNE43527.1"/>
    <property type="molecule type" value="Genomic_DNA"/>
</dbReference>
<dbReference type="Pfam" id="PF13518">
    <property type="entry name" value="HTH_28"/>
    <property type="match status" value="1"/>
</dbReference>
<protein>
    <recommendedName>
        <fullName evidence="2">Insertion element IS150 protein InsJ-like helix-turn-helix domain-containing protein</fullName>
    </recommendedName>
</protein>
<reference evidence="4" key="1">
    <citation type="submission" date="2015-09" db="EMBL/GenBank/DDBJ databases">
        <authorList>
            <person name="Graham D.E."/>
            <person name="Mahan K.M."/>
            <person name="Klingeman D.M."/>
            <person name="Fida T."/>
            <person name="Giannone R.J."/>
            <person name="Hettich R.L."/>
            <person name="Parry R.J."/>
            <person name="Spain J.C."/>
        </authorList>
    </citation>
    <scope>NUCLEOTIDE SEQUENCE [LARGE SCALE GENOMIC DNA]</scope>
    <source>
        <strain evidence="4">JCM 4701</strain>
    </source>
</reference>